<evidence type="ECO:0000313" key="3">
    <source>
        <dbReference type="Proteomes" id="UP000317243"/>
    </source>
</evidence>
<protein>
    <submittedName>
        <fullName evidence="2">Uncharacterized protein</fullName>
    </submittedName>
</protein>
<proteinExistence type="predicted"/>
<feature type="compositionally biased region" description="Polar residues" evidence="1">
    <location>
        <begin position="1"/>
        <end position="12"/>
    </location>
</feature>
<organism evidence="2 3">
    <name type="scientific">Thalassoglobus neptunius</name>
    <dbReference type="NCBI Taxonomy" id="1938619"/>
    <lineage>
        <taxon>Bacteria</taxon>
        <taxon>Pseudomonadati</taxon>
        <taxon>Planctomycetota</taxon>
        <taxon>Planctomycetia</taxon>
        <taxon>Planctomycetales</taxon>
        <taxon>Planctomycetaceae</taxon>
        <taxon>Thalassoglobus</taxon>
    </lineage>
</organism>
<dbReference type="EMBL" id="SIHI01000098">
    <property type="protein sequence ID" value="TWT30551.1"/>
    <property type="molecule type" value="Genomic_DNA"/>
</dbReference>
<sequence length="53" mass="6035">MGSTPVKSLTSSPHKHLPTLFQSEGKLGDSKEVDNMNLALLVDERWKEFRYTD</sequence>
<comment type="caution">
    <text evidence="2">The sequence shown here is derived from an EMBL/GenBank/DDBJ whole genome shotgun (WGS) entry which is preliminary data.</text>
</comment>
<dbReference type="Proteomes" id="UP000317243">
    <property type="component" value="Unassembled WGS sequence"/>
</dbReference>
<accession>A0A5C5UW21</accession>
<reference evidence="2 3" key="1">
    <citation type="submission" date="2019-02" db="EMBL/GenBank/DDBJ databases">
        <title>Deep-cultivation of Planctomycetes and their phenomic and genomic characterization uncovers novel biology.</title>
        <authorList>
            <person name="Wiegand S."/>
            <person name="Jogler M."/>
            <person name="Boedeker C."/>
            <person name="Pinto D."/>
            <person name="Vollmers J."/>
            <person name="Rivas-Marin E."/>
            <person name="Kohn T."/>
            <person name="Peeters S.H."/>
            <person name="Heuer A."/>
            <person name="Rast P."/>
            <person name="Oberbeckmann S."/>
            <person name="Bunk B."/>
            <person name="Jeske O."/>
            <person name="Meyerdierks A."/>
            <person name="Storesund J.E."/>
            <person name="Kallscheuer N."/>
            <person name="Luecker S."/>
            <person name="Lage O.M."/>
            <person name="Pohl T."/>
            <person name="Merkel B.J."/>
            <person name="Hornburger P."/>
            <person name="Mueller R.-W."/>
            <person name="Bruemmer F."/>
            <person name="Labrenz M."/>
            <person name="Spormann A.M."/>
            <person name="Op Den Camp H."/>
            <person name="Overmann J."/>
            <person name="Amann R."/>
            <person name="Jetten M.S.M."/>
            <person name="Mascher T."/>
            <person name="Medema M.H."/>
            <person name="Devos D.P."/>
            <person name="Kaster A.-K."/>
            <person name="Ovreas L."/>
            <person name="Rohde M."/>
            <person name="Galperin M.Y."/>
            <person name="Jogler C."/>
        </authorList>
    </citation>
    <scope>NUCLEOTIDE SEQUENCE [LARGE SCALE GENOMIC DNA]</scope>
    <source>
        <strain evidence="2 3">KOR42</strain>
    </source>
</reference>
<keyword evidence="3" id="KW-1185">Reference proteome</keyword>
<feature type="region of interest" description="Disordered" evidence="1">
    <location>
        <begin position="1"/>
        <end position="21"/>
    </location>
</feature>
<name>A0A5C5UW21_9PLAN</name>
<gene>
    <name evidence="2" type="ORF">KOR42_54240</name>
</gene>
<evidence type="ECO:0000256" key="1">
    <source>
        <dbReference type="SAM" id="MobiDB-lite"/>
    </source>
</evidence>
<dbReference type="AlphaFoldDB" id="A0A5C5UW21"/>
<evidence type="ECO:0000313" key="2">
    <source>
        <dbReference type="EMBL" id="TWT30551.1"/>
    </source>
</evidence>